<proteinExistence type="predicted"/>
<evidence type="ECO:0000313" key="2">
    <source>
        <dbReference type="EMBL" id="QDU72925.1"/>
    </source>
</evidence>
<accession>A0A518C117</accession>
<dbReference type="EMBL" id="CP036280">
    <property type="protein sequence ID" value="QDU72925.1"/>
    <property type="molecule type" value="Genomic_DNA"/>
</dbReference>
<name>A0A518C117_9BACT</name>
<feature type="signal peptide" evidence="1">
    <location>
        <begin position="1"/>
        <end position="26"/>
    </location>
</feature>
<dbReference type="PROSITE" id="PS51257">
    <property type="entry name" value="PROKAR_LIPOPROTEIN"/>
    <property type="match status" value="1"/>
</dbReference>
<sequence precursor="true">MPLRFACHLLLTLLISLAGCQTSVPAEPVDTRPVSDQIVRHPYEMMQGTVEIEITTGTDAMPNHQRERIVGVGVSLENETFLTMTHGIEVMMHAPGTLRINPRAGWYFDFINPHVKTIRPDRDSDLTQIIYVPKRLTPKTFRVSLRQPRVGDKVFVMPASRNRDDHDIRVIPTEVVGVSIDNRFFAIAIEGMDGDSGSPICDGQGRLVGLISGGSDKSIPSYYTDAAGNLHTWRWEAIPELFKVKRHPNGHFEINGTSRSIFGRIYNGPNTICSTVVGWDPERIN</sequence>
<reference evidence="2 3" key="1">
    <citation type="submission" date="2019-02" db="EMBL/GenBank/DDBJ databases">
        <title>Deep-cultivation of Planctomycetes and their phenomic and genomic characterization uncovers novel biology.</title>
        <authorList>
            <person name="Wiegand S."/>
            <person name="Jogler M."/>
            <person name="Boedeker C."/>
            <person name="Pinto D."/>
            <person name="Vollmers J."/>
            <person name="Rivas-Marin E."/>
            <person name="Kohn T."/>
            <person name="Peeters S.H."/>
            <person name="Heuer A."/>
            <person name="Rast P."/>
            <person name="Oberbeckmann S."/>
            <person name="Bunk B."/>
            <person name="Jeske O."/>
            <person name="Meyerdierks A."/>
            <person name="Storesund J.E."/>
            <person name="Kallscheuer N."/>
            <person name="Luecker S."/>
            <person name="Lage O.M."/>
            <person name="Pohl T."/>
            <person name="Merkel B.J."/>
            <person name="Hornburger P."/>
            <person name="Mueller R.-W."/>
            <person name="Bruemmer F."/>
            <person name="Labrenz M."/>
            <person name="Spormann A.M."/>
            <person name="Op den Camp H."/>
            <person name="Overmann J."/>
            <person name="Amann R."/>
            <person name="Jetten M.S.M."/>
            <person name="Mascher T."/>
            <person name="Medema M.H."/>
            <person name="Devos D.P."/>
            <person name="Kaster A.-K."/>
            <person name="Ovreas L."/>
            <person name="Rohde M."/>
            <person name="Galperin M.Y."/>
            <person name="Jogler C."/>
        </authorList>
    </citation>
    <scope>NUCLEOTIDE SEQUENCE [LARGE SCALE GENOMIC DNA]</scope>
    <source>
        <strain evidence="2 3">Pan265</strain>
    </source>
</reference>
<dbReference type="InterPro" id="IPR043504">
    <property type="entry name" value="Peptidase_S1_PA_chymotrypsin"/>
</dbReference>
<dbReference type="KEGG" id="mcad:Pan265_28010"/>
<gene>
    <name evidence="2" type="ORF">Pan265_28010</name>
</gene>
<evidence type="ECO:0000256" key="1">
    <source>
        <dbReference type="SAM" id="SignalP"/>
    </source>
</evidence>
<dbReference type="Gene3D" id="2.40.10.10">
    <property type="entry name" value="Trypsin-like serine proteases"/>
    <property type="match status" value="1"/>
</dbReference>
<keyword evidence="3" id="KW-1185">Reference proteome</keyword>
<evidence type="ECO:0000313" key="3">
    <source>
        <dbReference type="Proteomes" id="UP000320386"/>
    </source>
</evidence>
<dbReference type="SUPFAM" id="SSF50494">
    <property type="entry name" value="Trypsin-like serine proteases"/>
    <property type="match status" value="1"/>
</dbReference>
<evidence type="ECO:0008006" key="4">
    <source>
        <dbReference type="Google" id="ProtNLM"/>
    </source>
</evidence>
<dbReference type="RefSeq" id="WP_145447071.1">
    <property type="nucleotide sequence ID" value="NZ_CP036280.1"/>
</dbReference>
<organism evidence="2 3">
    <name type="scientific">Mucisphaera calidilacus</name>
    <dbReference type="NCBI Taxonomy" id="2527982"/>
    <lineage>
        <taxon>Bacteria</taxon>
        <taxon>Pseudomonadati</taxon>
        <taxon>Planctomycetota</taxon>
        <taxon>Phycisphaerae</taxon>
        <taxon>Phycisphaerales</taxon>
        <taxon>Phycisphaeraceae</taxon>
        <taxon>Mucisphaera</taxon>
    </lineage>
</organism>
<dbReference type="AlphaFoldDB" id="A0A518C117"/>
<dbReference type="OrthoDB" id="290751at2"/>
<keyword evidence="1" id="KW-0732">Signal</keyword>
<protein>
    <recommendedName>
        <fullName evidence="4">Serine protease</fullName>
    </recommendedName>
</protein>
<dbReference type="InterPro" id="IPR009003">
    <property type="entry name" value="Peptidase_S1_PA"/>
</dbReference>
<feature type="chain" id="PRO_5021775128" description="Serine protease" evidence="1">
    <location>
        <begin position="27"/>
        <end position="285"/>
    </location>
</feature>
<dbReference type="Proteomes" id="UP000320386">
    <property type="component" value="Chromosome"/>
</dbReference>